<dbReference type="PANTHER" id="PTHR46082">
    <property type="entry name" value="ATP/GTP-BINDING PROTEIN-RELATED"/>
    <property type="match status" value="1"/>
</dbReference>
<dbReference type="InterPro" id="IPR053137">
    <property type="entry name" value="NLR-like"/>
</dbReference>
<dbReference type="Pfam" id="PF13374">
    <property type="entry name" value="TPR_10"/>
    <property type="match status" value="1"/>
</dbReference>
<protein>
    <recommendedName>
        <fullName evidence="1">Nucleoside phosphorylase domain-containing protein</fullName>
    </recommendedName>
</protein>
<dbReference type="InterPro" id="IPR011990">
    <property type="entry name" value="TPR-like_helical_dom_sf"/>
</dbReference>
<evidence type="ECO:0000259" key="1">
    <source>
        <dbReference type="Pfam" id="PF01048"/>
    </source>
</evidence>
<dbReference type="GO" id="GO:0009116">
    <property type="term" value="P:nucleoside metabolic process"/>
    <property type="evidence" value="ECO:0007669"/>
    <property type="project" value="InterPro"/>
</dbReference>
<dbReference type="SUPFAM" id="SSF52540">
    <property type="entry name" value="P-loop containing nucleoside triphosphate hydrolases"/>
    <property type="match status" value="1"/>
</dbReference>
<dbReference type="AlphaFoldDB" id="A0AAV9U383"/>
<comment type="caution">
    <text evidence="2">The sequence shown here is derived from an EMBL/GenBank/DDBJ whole genome shotgun (WGS) entry which is preliminary data.</text>
</comment>
<dbReference type="Gene3D" id="3.40.50.300">
    <property type="entry name" value="P-loop containing nucleotide triphosphate hydrolases"/>
    <property type="match status" value="1"/>
</dbReference>
<proteinExistence type="predicted"/>
<evidence type="ECO:0000313" key="3">
    <source>
        <dbReference type="Proteomes" id="UP001373714"/>
    </source>
</evidence>
<dbReference type="Gene3D" id="3.40.50.1580">
    <property type="entry name" value="Nucleoside phosphorylase domain"/>
    <property type="match status" value="1"/>
</dbReference>
<dbReference type="GO" id="GO:0003824">
    <property type="term" value="F:catalytic activity"/>
    <property type="evidence" value="ECO:0007669"/>
    <property type="project" value="InterPro"/>
</dbReference>
<dbReference type="PANTHER" id="PTHR46082:SF6">
    <property type="entry name" value="AAA+ ATPASE DOMAIN-CONTAINING PROTEIN-RELATED"/>
    <property type="match status" value="1"/>
</dbReference>
<name>A0AAV9U383_9PEZI</name>
<dbReference type="SUPFAM" id="SSF53167">
    <property type="entry name" value="Purine and uridine phosphorylases"/>
    <property type="match status" value="1"/>
</dbReference>
<dbReference type="Pfam" id="PF01048">
    <property type="entry name" value="PNP_UDP_1"/>
    <property type="match status" value="1"/>
</dbReference>
<accession>A0AAV9U383</accession>
<feature type="domain" description="Nucleoside phosphorylase" evidence="1">
    <location>
        <begin position="12"/>
        <end position="125"/>
    </location>
</feature>
<dbReference type="InterPro" id="IPR035994">
    <property type="entry name" value="Nucleoside_phosphorylase_sf"/>
</dbReference>
<dbReference type="Pfam" id="PF13424">
    <property type="entry name" value="TPR_12"/>
    <property type="match status" value="1"/>
</dbReference>
<dbReference type="InterPro" id="IPR000845">
    <property type="entry name" value="Nucleoside_phosphorylase_d"/>
</dbReference>
<dbReference type="SUPFAM" id="SSF48452">
    <property type="entry name" value="TPR-like"/>
    <property type="match status" value="1"/>
</dbReference>
<sequence>MPSNDFDSRVFDIAILCALPVEAKAVAALIEDKHFSNSNGYTIGRIHSYKVVLAHMGGMGKVEAAETAAKLQSDFIGIKVALLVGICGGVPVKKDGMLRLGREMVLGDVVISAEIVRYDFGKRYPNAFELKCRIEGSNEEDLQSNINVLQSDEKGLQSDEDGLQSKDTLKSLLSELEVLENIEKFEGKMHEILKDLQEKLHSSFRYPKGGGDILFKSSYGHKHDPGLCPKCNPSDLMFIVPKPRLDPICEESLLACQVLGCGGDTEIIPRNRLKTGIPQPIVHVGRVGSGDTVIKSGKDRDEIANPWGIIAFEMEAAGIWNILPCSRVIIKGVCDYADSHKSKDFQGYAAATAAAAMSAFLAEWALIDGPGLAPLIDHHPVWSVPYSRNTNFIGRELLIQKIEKVIIGNSRGLSTIAMFGIRGIGKTEIAIELAYQISRNHPPYSVLWFASNDARDFREKKKGVSHPNKSAKKVVDPDSLANTFQHFPRLCLMILDDVDGDDYSALVNYAPTEGGTVLLITRSEQAAAEFSPQHVFGVYAMENTDAEKMLCQLLTSTRCTEDLECVYNARTLSERLAYHPLAIAQAAGYLNRHPEYSINGYLALLDGIELSPSTDQTQADPVKLTLSLSFDDIYGTKQNDGIHLADLLSLISYLNPKNIPCEILHLTGSQNHEISISVLLSLSFIRRRTDDSFDVHYLVHNYARKRLEQDTERANKAAAGLSLFLSDPAHDNDDSWSKYLPHLEHVMITRNYYGFQSRKFVGKYGLKLMRNGDYINAANVLEKAADMEKAALGPRHINTLCAISNLGMAYEGQNNLNKAENKFKAVLIVAERIWGVEGSFTMRVSADLVAVYIKMRKWTMAEELLMRMTKAKETKLGPNHLETLTSMAYLACIHQQQGRLRDAAGLLEHVMKQREIILGRNHPDTLCSMKQLAICRKEMGENHKAIVLLGDSLKMQEQALAPHQSLSSKAVTLWKRWMTGK</sequence>
<evidence type="ECO:0000313" key="2">
    <source>
        <dbReference type="EMBL" id="KAK6334549.1"/>
    </source>
</evidence>
<dbReference type="Proteomes" id="UP001373714">
    <property type="component" value="Unassembled WGS sequence"/>
</dbReference>
<gene>
    <name evidence="2" type="ORF">TWF730_003763</name>
</gene>
<dbReference type="InterPro" id="IPR027417">
    <property type="entry name" value="P-loop_NTPase"/>
</dbReference>
<dbReference type="EMBL" id="JAVHNS010000015">
    <property type="protein sequence ID" value="KAK6334549.1"/>
    <property type="molecule type" value="Genomic_DNA"/>
</dbReference>
<reference evidence="2 3" key="1">
    <citation type="submission" date="2019-10" db="EMBL/GenBank/DDBJ databases">
        <authorList>
            <person name="Palmer J.M."/>
        </authorList>
    </citation>
    <scope>NUCLEOTIDE SEQUENCE [LARGE SCALE GENOMIC DNA]</scope>
    <source>
        <strain evidence="2 3">TWF730</strain>
    </source>
</reference>
<dbReference type="Gene3D" id="1.25.40.10">
    <property type="entry name" value="Tetratricopeptide repeat domain"/>
    <property type="match status" value="1"/>
</dbReference>
<organism evidence="2 3">
    <name type="scientific">Orbilia blumenaviensis</name>
    <dbReference type="NCBI Taxonomy" id="1796055"/>
    <lineage>
        <taxon>Eukaryota</taxon>
        <taxon>Fungi</taxon>
        <taxon>Dikarya</taxon>
        <taxon>Ascomycota</taxon>
        <taxon>Pezizomycotina</taxon>
        <taxon>Orbiliomycetes</taxon>
        <taxon>Orbiliales</taxon>
        <taxon>Orbiliaceae</taxon>
        <taxon>Orbilia</taxon>
    </lineage>
</organism>
<keyword evidence="3" id="KW-1185">Reference proteome</keyword>